<gene>
    <name evidence="7" type="ORF">AB4875_12485</name>
</gene>
<dbReference type="Pfam" id="PF22381">
    <property type="entry name" value="Staph_reg_Sar_Rot"/>
    <property type="match status" value="1"/>
</dbReference>
<evidence type="ECO:0000259" key="6">
    <source>
        <dbReference type="PROSITE" id="PS50995"/>
    </source>
</evidence>
<dbReference type="InterPro" id="IPR039422">
    <property type="entry name" value="MarR/SlyA-like"/>
</dbReference>
<dbReference type="InterPro" id="IPR055166">
    <property type="entry name" value="Transc_reg_Sar_Rot_HTH"/>
</dbReference>
<keyword evidence="8" id="KW-1185">Reference proteome</keyword>
<proteinExistence type="predicted"/>
<name>A0ABV3TXF3_9GAMM</name>
<evidence type="ECO:0000256" key="3">
    <source>
        <dbReference type="ARBA" id="ARBA00023015"/>
    </source>
</evidence>
<evidence type="ECO:0000256" key="2">
    <source>
        <dbReference type="ARBA" id="ARBA00022490"/>
    </source>
</evidence>
<dbReference type="PROSITE" id="PS50995">
    <property type="entry name" value="HTH_MARR_2"/>
    <property type="match status" value="1"/>
</dbReference>
<dbReference type="PANTHER" id="PTHR33164">
    <property type="entry name" value="TRANSCRIPTIONAL REGULATOR, MARR FAMILY"/>
    <property type="match status" value="1"/>
</dbReference>
<evidence type="ECO:0000256" key="5">
    <source>
        <dbReference type="ARBA" id="ARBA00023163"/>
    </source>
</evidence>
<comment type="subcellular location">
    <subcellularLocation>
        <location evidence="1">Cytoplasm</location>
    </subcellularLocation>
</comment>
<keyword evidence="4" id="KW-0238">DNA-binding</keyword>
<keyword evidence="5" id="KW-0804">Transcription</keyword>
<dbReference type="Proteomes" id="UP001557484">
    <property type="component" value="Unassembled WGS sequence"/>
</dbReference>
<dbReference type="PANTHER" id="PTHR33164:SF5">
    <property type="entry name" value="ORGANIC HYDROPEROXIDE RESISTANCE TRANSCRIPTIONAL REGULATOR"/>
    <property type="match status" value="1"/>
</dbReference>
<dbReference type="EMBL" id="JBFRYB010000001">
    <property type="protein sequence ID" value="MEX1666304.1"/>
    <property type="molecule type" value="Genomic_DNA"/>
</dbReference>
<reference evidence="7 8" key="1">
    <citation type="journal article" date="2011" name="Int. J. Syst. Evol. Microbiol.">
        <title>Zhongshania antarctica gen. nov., sp. nov. and Zhongshania guokunii sp. nov., gammaproteobacteria respectively isolated from coastal attached (fast) ice and surface seawater of the Antarctic.</title>
        <authorList>
            <person name="Li H.J."/>
            <person name="Zhang X.Y."/>
            <person name="Chen C.X."/>
            <person name="Zhang Y.J."/>
            <person name="Gao Z.M."/>
            <person name="Yu Y."/>
            <person name="Chen X.L."/>
            <person name="Chen B."/>
            <person name="Zhang Y.Z."/>
        </authorList>
    </citation>
    <scope>NUCLEOTIDE SEQUENCE [LARGE SCALE GENOMIC DNA]</scope>
    <source>
        <strain evidence="7 8">R06B22</strain>
    </source>
</reference>
<dbReference type="InterPro" id="IPR036388">
    <property type="entry name" value="WH-like_DNA-bd_sf"/>
</dbReference>
<sequence>MSDGLVDALPPQLRLDNQLCFPLYAASRMITRLYQDKLTPLGLTYPQYIVMMILWESAPCAVKLVSERALLNTNTLTPLLKRLEQQGFIIRSRAVDDERVVMLHLSESGLSLRDECECIPEALLDKLAVEECDLLQLKDILTRLLPVLSGGAGRG</sequence>
<dbReference type="Gene3D" id="1.10.10.10">
    <property type="entry name" value="Winged helix-like DNA-binding domain superfamily/Winged helix DNA-binding domain"/>
    <property type="match status" value="1"/>
</dbReference>
<dbReference type="SUPFAM" id="SSF46785">
    <property type="entry name" value="Winged helix' DNA-binding domain"/>
    <property type="match status" value="1"/>
</dbReference>
<organism evidence="7 8">
    <name type="scientific">Zhongshania arctica</name>
    <dbReference type="NCBI Taxonomy" id="3238302"/>
    <lineage>
        <taxon>Bacteria</taxon>
        <taxon>Pseudomonadati</taxon>
        <taxon>Pseudomonadota</taxon>
        <taxon>Gammaproteobacteria</taxon>
        <taxon>Cellvibrionales</taxon>
        <taxon>Spongiibacteraceae</taxon>
        <taxon>Zhongshania</taxon>
    </lineage>
</organism>
<evidence type="ECO:0000313" key="8">
    <source>
        <dbReference type="Proteomes" id="UP001557484"/>
    </source>
</evidence>
<keyword evidence="2" id="KW-0963">Cytoplasm</keyword>
<dbReference type="InterPro" id="IPR000835">
    <property type="entry name" value="HTH_MarR-typ"/>
</dbReference>
<comment type="caution">
    <text evidence="7">The sequence shown here is derived from an EMBL/GenBank/DDBJ whole genome shotgun (WGS) entry which is preliminary data.</text>
</comment>
<protein>
    <submittedName>
        <fullName evidence="7">MarR family winged helix-turn-helix transcriptional regulator</fullName>
    </submittedName>
</protein>
<keyword evidence="3" id="KW-0805">Transcription regulation</keyword>
<evidence type="ECO:0000256" key="4">
    <source>
        <dbReference type="ARBA" id="ARBA00023125"/>
    </source>
</evidence>
<feature type="domain" description="HTH marR-type" evidence="6">
    <location>
        <begin position="16"/>
        <end position="146"/>
    </location>
</feature>
<dbReference type="InterPro" id="IPR036390">
    <property type="entry name" value="WH_DNA-bd_sf"/>
</dbReference>
<evidence type="ECO:0000313" key="7">
    <source>
        <dbReference type="EMBL" id="MEX1666304.1"/>
    </source>
</evidence>
<evidence type="ECO:0000256" key="1">
    <source>
        <dbReference type="ARBA" id="ARBA00004496"/>
    </source>
</evidence>
<dbReference type="RefSeq" id="WP_368376387.1">
    <property type="nucleotide sequence ID" value="NZ_JBFRYB010000001.1"/>
</dbReference>
<accession>A0ABV3TXF3</accession>
<dbReference type="SMART" id="SM00347">
    <property type="entry name" value="HTH_MARR"/>
    <property type="match status" value="1"/>
</dbReference>